<evidence type="ECO:0000256" key="1">
    <source>
        <dbReference type="ARBA" id="ARBA00004196"/>
    </source>
</evidence>
<proteinExistence type="inferred from homology"/>
<keyword evidence="8" id="KW-1185">Reference proteome</keyword>
<name>A0ABW4YU00_9HYPH</name>
<comment type="similarity">
    <text evidence="2">Belongs to the bacterial solute-binding protein 8 family.</text>
</comment>
<dbReference type="EMBL" id="JBHUHD010000001">
    <property type="protein sequence ID" value="MFD2139630.1"/>
    <property type="molecule type" value="Genomic_DNA"/>
</dbReference>
<organism evidence="7 8">
    <name type="scientific">Ancylobacter oerskovii</name>
    <dbReference type="NCBI Taxonomy" id="459519"/>
    <lineage>
        <taxon>Bacteria</taxon>
        <taxon>Pseudomonadati</taxon>
        <taxon>Pseudomonadota</taxon>
        <taxon>Alphaproteobacteria</taxon>
        <taxon>Hyphomicrobiales</taxon>
        <taxon>Xanthobacteraceae</taxon>
        <taxon>Ancylobacter</taxon>
    </lineage>
</organism>
<evidence type="ECO:0000259" key="6">
    <source>
        <dbReference type="PROSITE" id="PS50983"/>
    </source>
</evidence>
<keyword evidence="3" id="KW-0813">Transport</keyword>
<gene>
    <name evidence="7" type="ORF">ACFSNC_04390</name>
</gene>
<evidence type="ECO:0000256" key="4">
    <source>
        <dbReference type="ARBA" id="ARBA00022496"/>
    </source>
</evidence>
<dbReference type="PROSITE" id="PS50983">
    <property type="entry name" value="FE_B12_PBP"/>
    <property type="match status" value="1"/>
</dbReference>
<dbReference type="Proteomes" id="UP001597299">
    <property type="component" value="Unassembled WGS sequence"/>
</dbReference>
<keyword evidence="4" id="KW-0410">Iron transport</keyword>
<accession>A0ABW4YU00</accession>
<feature type="domain" description="Fe/B12 periplasmic-binding" evidence="6">
    <location>
        <begin position="45"/>
        <end position="305"/>
    </location>
</feature>
<sequence length="305" mass="32359">MRRGITRRGLVGGGLAFSACGASATPARRTVETPLGRLDIPVAPRRVLAVDSRISLESALALELPVVGYSHSRARPWVPVPAGVPMLAAPPDLEQILMLKPDLILCPDTAPYSDWWPLARLAAIAPVLPSNHRLGWQVNLARLAGWLALTALAEPRLAAHEELVASIRRRHGAAIASMRVAALYFDPLKRRAMVCSDGTAYGRVMPAQVLAELGGREVDAGRLGPSGDVALEAFGDVFGDVDALLVLDFGDGSVGALAGEALWQRLPAVRAGHVHIVAGNCTFGSFYTAQYLADAWAALYARAEA</sequence>
<keyword evidence="4" id="KW-0406">Ion transport</keyword>
<keyword evidence="4" id="KW-0408">Iron</keyword>
<evidence type="ECO:0000256" key="2">
    <source>
        <dbReference type="ARBA" id="ARBA00008814"/>
    </source>
</evidence>
<comment type="caution">
    <text evidence="7">The sequence shown here is derived from an EMBL/GenBank/DDBJ whole genome shotgun (WGS) entry which is preliminary data.</text>
</comment>
<dbReference type="InterPro" id="IPR002491">
    <property type="entry name" value="ABC_transptr_periplasmic_BD"/>
</dbReference>
<reference evidence="8" key="1">
    <citation type="journal article" date="2019" name="Int. J. Syst. Evol. Microbiol.">
        <title>The Global Catalogue of Microorganisms (GCM) 10K type strain sequencing project: providing services to taxonomists for standard genome sequencing and annotation.</title>
        <authorList>
            <consortium name="The Broad Institute Genomics Platform"/>
            <consortium name="The Broad Institute Genome Sequencing Center for Infectious Disease"/>
            <person name="Wu L."/>
            <person name="Ma J."/>
        </authorList>
    </citation>
    <scope>NUCLEOTIDE SEQUENCE [LARGE SCALE GENOMIC DNA]</scope>
    <source>
        <strain evidence="8">CCM 7435</strain>
    </source>
</reference>
<protein>
    <submittedName>
        <fullName evidence="7">ABC transporter substrate-binding protein</fullName>
    </submittedName>
</protein>
<keyword evidence="5" id="KW-0732">Signal</keyword>
<dbReference type="SUPFAM" id="SSF53807">
    <property type="entry name" value="Helical backbone' metal receptor"/>
    <property type="match status" value="1"/>
</dbReference>
<evidence type="ECO:0000313" key="7">
    <source>
        <dbReference type="EMBL" id="MFD2139630.1"/>
    </source>
</evidence>
<evidence type="ECO:0000313" key="8">
    <source>
        <dbReference type="Proteomes" id="UP001597299"/>
    </source>
</evidence>
<dbReference type="Gene3D" id="3.40.50.1980">
    <property type="entry name" value="Nitrogenase molybdenum iron protein domain"/>
    <property type="match status" value="2"/>
</dbReference>
<dbReference type="PANTHER" id="PTHR30532:SF1">
    <property type="entry name" value="IRON(3+)-HYDROXAMATE-BINDING PROTEIN FHUD"/>
    <property type="match status" value="1"/>
</dbReference>
<dbReference type="Pfam" id="PF01497">
    <property type="entry name" value="Peripla_BP_2"/>
    <property type="match status" value="1"/>
</dbReference>
<evidence type="ECO:0000256" key="3">
    <source>
        <dbReference type="ARBA" id="ARBA00022448"/>
    </source>
</evidence>
<dbReference type="PANTHER" id="PTHR30532">
    <property type="entry name" value="IRON III DICITRATE-BINDING PERIPLASMIC PROTEIN"/>
    <property type="match status" value="1"/>
</dbReference>
<dbReference type="RefSeq" id="WP_378295711.1">
    <property type="nucleotide sequence ID" value="NZ_JBHUHD010000001.1"/>
</dbReference>
<dbReference type="InterPro" id="IPR051313">
    <property type="entry name" value="Bact_iron-sidero_bind"/>
</dbReference>
<evidence type="ECO:0000256" key="5">
    <source>
        <dbReference type="ARBA" id="ARBA00022729"/>
    </source>
</evidence>
<dbReference type="PROSITE" id="PS51257">
    <property type="entry name" value="PROKAR_LIPOPROTEIN"/>
    <property type="match status" value="1"/>
</dbReference>
<comment type="subcellular location">
    <subcellularLocation>
        <location evidence="1">Cell envelope</location>
    </subcellularLocation>
</comment>